<feature type="transmembrane region" description="Helical" evidence="2">
    <location>
        <begin position="45"/>
        <end position="63"/>
    </location>
</feature>
<feature type="compositionally biased region" description="Polar residues" evidence="1">
    <location>
        <begin position="155"/>
        <end position="166"/>
    </location>
</feature>
<gene>
    <name evidence="3" type="ORF">GGR42_002011</name>
</gene>
<protein>
    <recommendedName>
        <fullName evidence="5">Outer membrane protein beta-barrel domain-containing protein</fullName>
    </recommendedName>
</protein>
<evidence type="ECO:0000256" key="1">
    <source>
        <dbReference type="SAM" id="MobiDB-lite"/>
    </source>
</evidence>
<proteinExistence type="predicted"/>
<feature type="region of interest" description="Disordered" evidence="1">
    <location>
        <begin position="84"/>
        <end position="166"/>
    </location>
</feature>
<dbReference type="RefSeq" id="WP_167963421.1">
    <property type="nucleotide sequence ID" value="NZ_JAATJJ010000001.1"/>
</dbReference>
<keyword evidence="2" id="KW-1133">Transmembrane helix</keyword>
<accession>A0A846R409</accession>
<dbReference type="Proteomes" id="UP000590442">
    <property type="component" value="Unassembled WGS sequence"/>
</dbReference>
<evidence type="ECO:0008006" key="5">
    <source>
        <dbReference type="Google" id="ProtNLM"/>
    </source>
</evidence>
<dbReference type="EMBL" id="JAATJJ010000001">
    <property type="protein sequence ID" value="NJB71549.1"/>
    <property type="molecule type" value="Genomic_DNA"/>
</dbReference>
<keyword evidence="4" id="KW-1185">Reference proteome</keyword>
<reference evidence="3 4" key="1">
    <citation type="submission" date="2020-03" db="EMBL/GenBank/DDBJ databases">
        <title>Genomic Encyclopedia of Type Strains, Phase IV (KMG-IV): sequencing the most valuable type-strain genomes for metagenomic binning, comparative biology and taxonomic classification.</title>
        <authorList>
            <person name="Goeker M."/>
        </authorList>
    </citation>
    <scope>NUCLEOTIDE SEQUENCE [LARGE SCALE GENOMIC DNA]</scope>
    <source>
        <strain evidence="3 4">DSM 29762</strain>
    </source>
</reference>
<feature type="compositionally biased region" description="Polar residues" evidence="1">
    <location>
        <begin position="138"/>
        <end position="147"/>
    </location>
</feature>
<keyword evidence="2" id="KW-0812">Transmembrane</keyword>
<evidence type="ECO:0000313" key="4">
    <source>
        <dbReference type="Proteomes" id="UP000590442"/>
    </source>
</evidence>
<evidence type="ECO:0000256" key="2">
    <source>
        <dbReference type="SAM" id="Phobius"/>
    </source>
</evidence>
<organism evidence="3 4">
    <name type="scientific">Saonia flava</name>
    <dbReference type="NCBI Taxonomy" id="523696"/>
    <lineage>
        <taxon>Bacteria</taxon>
        <taxon>Pseudomonadati</taxon>
        <taxon>Bacteroidota</taxon>
        <taxon>Flavobacteriia</taxon>
        <taxon>Flavobacteriales</taxon>
        <taxon>Flavobacteriaceae</taxon>
        <taxon>Saonia</taxon>
    </lineage>
</organism>
<name>A0A846R409_9FLAO</name>
<keyword evidence="2" id="KW-0472">Membrane</keyword>
<evidence type="ECO:0000313" key="3">
    <source>
        <dbReference type="EMBL" id="NJB71549.1"/>
    </source>
</evidence>
<feature type="compositionally biased region" description="Low complexity" evidence="1">
    <location>
        <begin position="111"/>
        <end position="130"/>
    </location>
</feature>
<sequence length="477" mass="52883">MSKKNLDNLFQEKFKDFEKIPDEKVWRSIEVSLDNMKKDRKVIPIWWRLGGIAALLAILFYIINPFKDDNTTNPITTDIENTTIPVNKEKPNSNKDLIVPITENESAVVTNDDVNSSDKNSGSSDNNSINIPKKQTEKNSQPDLANSSREESDGMASQENTDSYNFSSVVDKEVVVNADNLADSSNEKRNTVNTVLIKDEENTVAQREEKKEDLLEKSSKKSLLDEIKENNAEEAIVENNSKRWSIGPSIAPVYYNSIGNGSPIDSDFASNSKSGDVNLSFGINVSYDISKKLSIRSGIHRADYGYNTNDIAFSSTLNGTADIDNINYSKSSRSIVVESSLKPKSFVDNETSASAPALNGNMLQQFGYLEMPLELNYALVDKKLGVNLIGGVSSMFLMDNNIVLESDGLSTEMGEANNINPINFSTNIGFGINYKITPKTQLNVEPMFKYHLNTFSEASGSFQPYSIGVYSGIKFKF</sequence>
<dbReference type="AlphaFoldDB" id="A0A846R409"/>
<comment type="caution">
    <text evidence="3">The sequence shown here is derived from an EMBL/GenBank/DDBJ whole genome shotgun (WGS) entry which is preliminary data.</text>
</comment>